<keyword evidence="4" id="KW-0732">Signal</keyword>
<comment type="similarity">
    <text evidence="2">Belongs to the bacterial solute-binding protein 5 family.</text>
</comment>
<name>A0A845V1T3_9GAMM</name>
<dbReference type="InterPro" id="IPR000914">
    <property type="entry name" value="SBP_5_dom"/>
</dbReference>
<keyword evidence="7" id="KW-1185">Reference proteome</keyword>
<comment type="caution">
    <text evidence="6">The sequence shown here is derived from an EMBL/GenBank/DDBJ whole genome shotgun (WGS) entry which is preliminary data.</text>
</comment>
<dbReference type="SUPFAM" id="SSF53850">
    <property type="entry name" value="Periplasmic binding protein-like II"/>
    <property type="match status" value="1"/>
</dbReference>
<evidence type="ECO:0000259" key="5">
    <source>
        <dbReference type="Pfam" id="PF00496"/>
    </source>
</evidence>
<evidence type="ECO:0000313" key="7">
    <source>
        <dbReference type="Proteomes" id="UP000484885"/>
    </source>
</evidence>
<accession>A0A845V1T3</accession>
<organism evidence="6 7">
    <name type="scientific">Wenzhouxiangella limi</name>
    <dbReference type="NCBI Taxonomy" id="2707351"/>
    <lineage>
        <taxon>Bacteria</taxon>
        <taxon>Pseudomonadati</taxon>
        <taxon>Pseudomonadota</taxon>
        <taxon>Gammaproteobacteria</taxon>
        <taxon>Chromatiales</taxon>
        <taxon>Wenzhouxiangellaceae</taxon>
        <taxon>Wenzhouxiangella</taxon>
    </lineage>
</organism>
<dbReference type="InterPro" id="IPR039424">
    <property type="entry name" value="SBP_5"/>
</dbReference>
<evidence type="ECO:0000256" key="1">
    <source>
        <dbReference type="ARBA" id="ARBA00004196"/>
    </source>
</evidence>
<dbReference type="AlphaFoldDB" id="A0A845V1T3"/>
<evidence type="ECO:0000256" key="4">
    <source>
        <dbReference type="ARBA" id="ARBA00022729"/>
    </source>
</evidence>
<dbReference type="Gene3D" id="3.90.76.10">
    <property type="entry name" value="Dipeptide-binding Protein, Domain 1"/>
    <property type="match status" value="1"/>
</dbReference>
<gene>
    <name evidence="6" type="ORF">G3I74_00660</name>
</gene>
<dbReference type="CDD" id="cd08504">
    <property type="entry name" value="PBP2_OppA"/>
    <property type="match status" value="1"/>
</dbReference>
<comment type="subcellular location">
    <subcellularLocation>
        <location evidence="1">Cell envelope</location>
    </subcellularLocation>
</comment>
<dbReference type="Pfam" id="PF00496">
    <property type="entry name" value="SBP_bac_5"/>
    <property type="match status" value="1"/>
</dbReference>
<dbReference type="Gene3D" id="3.10.105.10">
    <property type="entry name" value="Dipeptide-binding Protein, Domain 3"/>
    <property type="match status" value="1"/>
</dbReference>
<dbReference type="PANTHER" id="PTHR30290:SF10">
    <property type="entry name" value="PERIPLASMIC OLIGOPEPTIDE-BINDING PROTEIN-RELATED"/>
    <property type="match status" value="1"/>
</dbReference>
<dbReference type="PIRSF" id="PIRSF002741">
    <property type="entry name" value="MppA"/>
    <property type="match status" value="1"/>
</dbReference>
<dbReference type="InterPro" id="IPR030678">
    <property type="entry name" value="Peptide/Ni-bd"/>
</dbReference>
<protein>
    <submittedName>
        <fullName evidence="6">Peptide ABC transporter substrate-binding protein</fullName>
    </submittedName>
</protein>
<evidence type="ECO:0000256" key="3">
    <source>
        <dbReference type="ARBA" id="ARBA00022448"/>
    </source>
</evidence>
<sequence>MRFLPGLLALLMVACGGDRSEVEEPSAPRLPQPVELELDDQGRPLPSVLADEQVIHRGNGEEPQTLDPHLAEGVPSANILRDLFEGLTTTAPDGRIVPGAAAHWDISRDGLVYTFYLRPEGRWSNGEPVTAEDFVWSWRRVVDPASGAAYGRMLAPVVNAGEIFAGRLPAEELGVTALSPTSFQVRLNDPTPYFLGLLTHPTTYPVHRASLEAYGSAHVRPGNLVSNGAFRLLDWQVRSRIELEKNPHYRAADSVIAERVVLYPFEDENTEFNRFRAGDLHWTYQVPNNQFRWLQRNMTEALVVAPWFGTYFFSFNLNRPPFRDNLPLRQALNLAIDREILTEKVTRFGEIPTYHLIPPGLPDYESPIPEHADWTQDERQAEALRLYRQAGYSEDEPLTVELRYNTSENHRKIAVAVAAMWKDVLGVRTRLINEEFRVFLQNRAQGRVTEVFRAGWIGDYQDAFTFLELFHSEHGRNDAGYDNPRFDRLLEQIAGERIPSRRRNLMAEAERILLADQVVLPVYVYVSKRLVDPRLRGWDNNIMDYHLSQHMYLLRERDPASPLQVTDEN</sequence>
<dbReference type="Proteomes" id="UP000484885">
    <property type="component" value="Unassembled WGS sequence"/>
</dbReference>
<keyword evidence="3" id="KW-0813">Transport</keyword>
<dbReference type="PROSITE" id="PS51257">
    <property type="entry name" value="PROKAR_LIPOPROTEIN"/>
    <property type="match status" value="1"/>
</dbReference>
<dbReference type="Gene3D" id="3.40.190.10">
    <property type="entry name" value="Periplasmic binding protein-like II"/>
    <property type="match status" value="1"/>
</dbReference>
<feature type="domain" description="Solute-binding protein family 5" evidence="5">
    <location>
        <begin position="96"/>
        <end position="474"/>
    </location>
</feature>
<evidence type="ECO:0000313" key="6">
    <source>
        <dbReference type="EMBL" id="NDY94241.1"/>
    </source>
</evidence>
<reference evidence="6 7" key="1">
    <citation type="submission" date="2020-02" db="EMBL/GenBank/DDBJ databases">
        <authorList>
            <person name="Zhang X.-Y."/>
        </authorList>
    </citation>
    <scope>NUCLEOTIDE SEQUENCE [LARGE SCALE GENOMIC DNA]</scope>
    <source>
        <strain evidence="6 7">C33</strain>
    </source>
</reference>
<dbReference type="FunFam" id="3.90.76.10:FF:000001">
    <property type="entry name" value="Oligopeptide ABC transporter substrate-binding protein"/>
    <property type="match status" value="1"/>
</dbReference>
<dbReference type="RefSeq" id="WP_164208990.1">
    <property type="nucleotide sequence ID" value="NZ_JAAGSC010000023.1"/>
</dbReference>
<evidence type="ECO:0000256" key="2">
    <source>
        <dbReference type="ARBA" id="ARBA00005695"/>
    </source>
</evidence>
<dbReference type="GO" id="GO:0043190">
    <property type="term" value="C:ATP-binding cassette (ABC) transporter complex"/>
    <property type="evidence" value="ECO:0007669"/>
    <property type="project" value="InterPro"/>
</dbReference>
<dbReference type="EMBL" id="JAAGSC010000023">
    <property type="protein sequence ID" value="NDY94241.1"/>
    <property type="molecule type" value="Genomic_DNA"/>
</dbReference>
<dbReference type="GO" id="GO:0015833">
    <property type="term" value="P:peptide transport"/>
    <property type="evidence" value="ECO:0007669"/>
    <property type="project" value="TreeGrafter"/>
</dbReference>
<dbReference type="GO" id="GO:1904680">
    <property type="term" value="F:peptide transmembrane transporter activity"/>
    <property type="evidence" value="ECO:0007669"/>
    <property type="project" value="TreeGrafter"/>
</dbReference>
<dbReference type="GO" id="GO:0030288">
    <property type="term" value="C:outer membrane-bounded periplasmic space"/>
    <property type="evidence" value="ECO:0007669"/>
    <property type="project" value="TreeGrafter"/>
</dbReference>
<dbReference type="PANTHER" id="PTHR30290">
    <property type="entry name" value="PERIPLASMIC BINDING COMPONENT OF ABC TRANSPORTER"/>
    <property type="match status" value="1"/>
</dbReference>
<proteinExistence type="inferred from homology"/>